<keyword evidence="1" id="KW-0472">Membrane</keyword>
<sequence length="124" mass="14204">MTRKIKFIILIVFIASIVTYLDWKISTDLDFHSGKDGGLFYTFESILLLGSLFFVVMAKIKRILFIFLGFFGSLFCSIVVYLVLGFSNLIDNLPFHIISCLSFIALFFYLEKLFTKSPTTAKTQ</sequence>
<dbReference type="Proteomes" id="UP000183658">
    <property type="component" value="Unassembled WGS sequence"/>
</dbReference>
<dbReference type="EMBL" id="FOFZ01000010">
    <property type="protein sequence ID" value="SER31496.1"/>
    <property type="molecule type" value="Genomic_DNA"/>
</dbReference>
<feature type="transmembrane region" description="Helical" evidence="1">
    <location>
        <begin position="93"/>
        <end position="110"/>
    </location>
</feature>
<name>A0A1H9N693_FLAFI</name>
<accession>A0A1H9N693</accession>
<feature type="transmembrane region" description="Helical" evidence="1">
    <location>
        <begin position="38"/>
        <end position="56"/>
    </location>
</feature>
<protein>
    <submittedName>
        <fullName evidence="2">Uncharacterized protein</fullName>
    </submittedName>
</protein>
<keyword evidence="1" id="KW-0812">Transmembrane</keyword>
<organism evidence="2 3">
    <name type="scientific">Flavobacterium frigoris</name>
    <dbReference type="NCBI Taxonomy" id="229204"/>
    <lineage>
        <taxon>Bacteria</taxon>
        <taxon>Pseudomonadati</taxon>
        <taxon>Bacteroidota</taxon>
        <taxon>Flavobacteriia</taxon>
        <taxon>Flavobacteriales</taxon>
        <taxon>Flavobacteriaceae</taxon>
        <taxon>Flavobacterium</taxon>
    </lineage>
</organism>
<feature type="transmembrane region" description="Helical" evidence="1">
    <location>
        <begin position="7"/>
        <end position="26"/>
    </location>
</feature>
<proteinExistence type="predicted"/>
<keyword evidence="3" id="KW-1185">Reference proteome</keyword>
<reference evidence="3" key="1">
    <citation type="submission" date="2016-10" db="EMBL/GenBank/DDBJ databases">
        <authorList>
            <person name="Varghese N."/>
            <person name="Submissions S."/>
        </authorList>
    </citation>
    <scope>NUCLEOTIDE SEQUENCE [LARGE SCALE GENOMIC DNA]</scope>
    <source>
        <strain evidence="3">DSM 15719</strain>
    </source>
</reference>
<feature type="transmembrane region" description="Helical" evidence="1">
    <location>
        <begin position="63"/>
        <end position="87"/>
    </location>
</feature>
<keyword evidence="1" id="KW-1133">Transmembrane helix</keyword>
<dbReference type="AlphaFoldDB" id="A0A1H9N693"/>
<evidence type="ECO:0000313" key="2">
    <source>
        <dbReference type="EMBL" id="SER31496.1"/>
    </source>
</evidence>
<gene>
    <name evidence="2" type="ORF">SAMN05444355_1101</name>
</gene>
<evidence type="ECO:0000256" key="1">
    <source>
        <dbReference type="SAM" id="Phobius"/>
    </source>
</evidence>
<evidence type="ECO:0000313" key="3">
    <source>
        <dbReference type="Proteomes" id="UP000183658"/>
    </source>
</evidence>